<name>A0AAP2G2Q2_9RHOB</name>
<evidence type="ECO:0000313" key="3">
    <source>
        <dbReference type="Proteomes" id="UP001315686"/>
    </source>
</evidence>
<keyword evidence="1" id="KW-0812">Transmembrane</keyword>
<dbReference type="GO" id="GO:0051301">
    <property type="term" value="P:cell division"/>
    <property type="evidence" value="ECO:0007669"/>
    <property type="project" value="UniProtKB-KW"/>
</dbReference>
<feature type="transmembrane region" description="Helical" evidence="1">
    <location>
        <begin position="6"/>
        <end position="22"/>
    </location>
</feature>
<dbReference type="RefSeq" id="WP_327792438.1">
    <property type="nucleotide sequence ID" value="NZ_JADQAZ010000001.1"/>
</dbReference>
<reference evidence="2 3" key="1">
    <citation type="journal article" date="2021" name="Arch. Microbiol.">
        <title>Harenicola maris gen. nov., sp. nov. isolated from the Sea of Japan shallow sediments.</title>
        <authorList>
            <person name="Romanenko L.A."/>
            <person name="Kurilenko V.V."/>
            <person name="Chernysheva N.Y."/>
            <person name="Tekutyeva L.A."/>
            <person name="Velansky P.V."/>
            <person name="Svetashev V.I."/>
            <person name="Isaeva M.P."/>
        </authorList>
    </citation>
    <scope>NUCLEOTIDE SEQUENCE [LARGE SCALE GENOMIC DNA]</scope>
    <source>
        <strain evidence="2 3">KMM 3653</strain>
    </source>
</reference>
<dbReference type="EMBL" id="JADQAZ010000001">
    <property type="protein sequence ID" value="MBT0956230.1"/>
    <property type="molecule type" value="Genomic_DNA"/>
</dbReference>
<comment type="caution">
    <text evidence="2">The sequence shown here is derived from an EMBL/GenBank/DDBJ whole genome shotgun (WGS) entry which is preliminary data.</text>
</comment>
<keyword evidence="1" id="KW-0472">Membrane</keyword>
<protein>
    <submittedName>
        <fullName evidence="2">Cell division protein FtsL</fullName>
    </submittedName>
</protein>
<evidence type="ECO:0000313" key="2">
    <source>
        <dbReference type="EMBL" id="MBT0956230.1"/>
    </source>
</evidence>
<proteinExistence type="predicted"/>
<organism evidence="2 3">
    <name type="scientific">Harenicola maris</name>
    <dbReference type="NCBI Taxonomy" id="2841044"/>
    <lineage>
        <taxon>Bacteria</taxon>
        <taxon>Pseudomonadati</taxon>
        <taxon>Pseudomonadota</taxon>
        <taxon>Alphaproteobacteria</taxon>
        <taxon>Rhodobacterales</taxon>
        <taxon>Paracoccaceae</taxon>
        <taxon>Harenicola</taxon>
    </lineage>
</organism>
<sequence>MRTFLYFLAGIAVMGLAFWAYQENYQTQRKLKQSAALNSDIGRLRETLGMLKAEWAYLNRPARLNDLAELNFDELGLMPLMPEQFGRVDQVAFPAPDLGPITDPVDISGELEEYP</sequence>
<keyword evidence="1" id="KW-1133">Transmembrane helix</keyword>
<keyword evidence="3" id="KW-1185">Reference proteome</keyword>
<keyword evidence="2" id="KW-0132">Cell division</keyword>
<evidence type="ECO:0000256" key="1">
    <source>
        <dbReference type="SAM" id="Phobius"/>
    </source>
</evidence>
<keyword evidence="2" id="KW-0131">Cell cycle</keyword>
<dbReference type="AlphaFoldDB" id="A0AAP2G2Q2"/>
<gene>
    <name evidence="2" type="ORF">IV417_02430</name>
</gene>
<dbReference type="Proteomes" id="UP001315686">
    <property type="component" value="Unassembled WGS sequence"/>
</dbReference>
<accession>A0AAP2G2Q2</accession>